<accession>E0RPC0</accession>
<dbReference type="EC" id="2.3.3.14" evidence="5"/>
<dbReference type="Gene3D" id="1.10.238.260">
    <property type="match status" value="1"/>
</dbReference>
<dbReference type="Pfam" id="PF22617">
    <property type="entry name" value="HCS_D2"/>
    <property type="match status" value="1"/>
</dbReference>
<sequence>MRIGIVDTTLRDGEQAAGFAFSSEEKFLLARRLLDAGVDEVEVGFAAVGRAEKVAIRRIVDGLPPQRVLGWNRALPRDVLESLSLGLVRLHVSVPVSDILIRIRFGGDRGRVRSLLREAVLCAREKGGMVSVGAEDASRADLSFLVEIACVAEEVGAFRFRYADTTGTAAPWETYERISFLARHVKIPVELHMHNDLGLAVANTLSGIRAGASWVDTSICGMGERAGLCPLEEVVVAIRVLTEGETSVDPSRLPGLASLLERITGVRMPPWKSVVGENAFSHESGLHQKGVMRDPGTYEPFSPSLVGRVRRVLAGKHASREAFGEILASQGVRLPPPVEDLLFRIMKGEVGLEG</sequence>
<gene>
    <name evidence="5" type="ordered locus">STHERM_c03410</name>
</gene>
<reference key="1">
    <citation type="submission" date="2009-08" db="EMBL/GenBank/DDBJ databases">
        <title>The genome sequence of Spirochaeta thermophila DSM6192.</title>
        <authorList>
            <person name="Angelov A."/>
            <person name="Mientus M."/>
            <person name="Wittenberg S."/>
            <person name="Lehmann R."/>
            <person name="Liesegang H."/>
            <person name="Daniel R."/>
            <person name="Liebl W."/>
        </authorList>
    </citation>
    <scope>NUCLEOTIDE SEQUENCE</scope>
    <source>
        <strain>DSM 6192</strain>
    </source>
</reference>
<dbReference type="PANTHER" id="PTHR42880">
    <property type="entry name" value="HOMOCITRATE SYNTHASE"/>
    <property type="match status" value="1"/>
</dbReference>
<dbReference type="PROSITE" id="PS50991">
    <property type="entry name" value="PYR_CT"/>
    <property type="match status" value="1"/>
</dbReference>
<reference evidence="5 6" key="2">
    <citation type="journal article" date="2010" name="J. Bacteriol.">
        <title>Genome sequence of the polysaccharide-degrading, thermophilic anaerobe Spirochaeta thermophila DSM 6192.</title>
        <authorList>
            <person name="Angelov A."/>
            <person name="Liebl S."/>
            <person name="Ballschmiter M."/>
            <person name="Bomeke M."/>
            <person name="Lehmann R."/>
            <person name="Liesegang H."/>
            <person name="Daniel R."/>
            <person name="Liebl W."/>
        </authorList>
    </citation>
    <scope>NUCLEOTIDE SEQUENCE [LARGE SCALE GENOMIC DNA]</scope>
    <source>
        <strain evidence="6">ATCC 49972 / DSM 6192 / RI 19.B1</strain>
    </source>
</reference>
<comment type="similarity">
    <text evidence="1 3">Belongs to the alpha-IPM synthase/homocitrate synthase family.</text>
</comment>
<name>E0RPC0_WINT6</name>
<evidence type="ECO:0000313" key="6">
    <source>
        <dbReference type="Proteomes" id="UP000001296"/>
    </source>
</evidence>
<dbReference type="PaxDb" id="665571-STHERM_c03410"/>
<dbReference type="InterPro" id="IPR000891">
    <property type="entry name" value="PYR_CT"/>
</dbReference>
<evidence type="ECO:0000313" key="5">
    <source>
        <dbReference type="EMBL" id="ADN01314.1"/>
    </source>
</evidence>
<dbReference type="AlphaFoldDB" id="E0RPC0"/>
<evidence type="ECO:0000256" key="3">
    <source>
        <dbReference type="RuleBase" id="RU003523"/>
    </source>
</evidence>
<dbReference type="InterPro" id="IPR013785">
    <property type="entry name" value="Aldolase_TIM"/>
</dbReference>
<evidence type="ECO:0000259" key="4">
    <source>
        <dbReference type="PROSITE" id="PS50991"/>
    </source>
</evidence>
<dbReference type="InterPro" id="IPR054691">
    <property type="entry name" value="LeuA/HCS_post-cat"/>
</dbReference>
<feature type="domain" description="Pyruvate carboxyltransferase" evidence="4">
    <location>
        <begin position="3"/>
        <end position="254"/>
    </location>
</feature>
<dbReference type="eggNOG" id="COG0119">
    <property type="taxonomic scope" value="Bacteria"/>
</dbReference>
<proteinExistence type="inferred from homology"/>
<dbReference type="Pfam" id="PF00682">
    <property type="entry name" value="HMGL-like"/>
    <property type="match status" value="1"/>
</dbReference>
<evidence type="ECO:0000256" key="2">
    <source>
        <dbReference type="ARBA" id="ARBA00022679"/>
    </source>
</evidence>
<protein>
    <submittedName>
        <fullName evidence="5">Homocitrate synthase 2</fullName>
        <ecNumber evidence="5">2.3.3.14</ecNumber>
    </submittedName>
</protein>
<dbReference type="PROSITE" id="PS00816">
    <property type="entry name" value="AIPM_HOMOCIT_SYNTH_2"/>
    <property type="match status" value="1"/>
</dbReference>
<keyword evidence="2 3" id="KW-0808">Transferase</keyword>
<keyword evidence="5" id="KW-0012">Acyltransferase</keyword>
<dbReference type="GO" id="GO:0019752">
    <property type="term" value="P:carboxylic acid metabolic process"/>
    <property type="evidence" value="ECO:0007669"/>
    <property type="project" value="InterPro"/>
</dbReference>
<dbReference type="KEGG" id="sta:STHERM_c03410"/>
<dbReference type="GO" id="GO:0004410">
    <property type="term" value="F:homocitrate synthase activity"/>
    <property type="evidence" value="ECO:0007669"/>
    <property type="project" value="UniProtKB-EC"/>
</dbReference>
<dbReference type="PANTHER" id="PTHR42880:SF1">
    <property type="entry name" value="ISOPROPYLMALATE_HOMOCITRATE_CITRAMALATE SYNTHASE FAMILY PROTEIN"/>
    <property type="match status" value="1"/>
</dbReference>
<organism evidence="5 6">
    <name type="scientific">Winmispira thermophila (strain ATCC 49972 / DSM 6192 / RI 19.B1)</name>
    <name type="common">Spirochaeta thermophila</name>
    <dbReference type="NCBI Taxonomy" id="665571"/>
    <lineage>
        <taxon>Bacteria</taxon>
        <taxon>Pseudomonadati</taxon>
        <taxon>Spirochaetota</taxon>
        <taxon>Spirochaetia</taxon>
        <taxon>Winmispirales</taxon>
        <taxon>Winmispiraceae</taxon>
        <taxon>Winmispira</taxon>
    </lineage>
</organism>
<dbReference type="SUPFAM" id="SSF51569">
    <property type="entry name" value="Aldolase"/>
    <property type="match status" value="1"/>
</dbReference>
<dbReference type="Proteomes" id="UP000001296">
    <property type="component" value="Chromosome"/>
</dbReference>
<dbReference type="RefSeq" id="WP_013313155.1">
    <property type="nucleotide sequence ID" value="NC_014484.1"/>
</dbReference>
<dbReference type="InterPro" id="IPR002034">
    <property type="entry name" value="AIPM/Hcit_synth_CS"/>
</dbReference>
<dbReference type="PROSITE" id="PS00815">
    <property type="entry name" value="AIPM_HOMOCIT_SYNTH_1"/>
    <property type="match status" value="1"/>
</dbReference>
<dbReference type="Gene3D" id="3.20.20.70">
    <property type="entry name" value="Aldolase class I"/>
    <property type="match status" value="1"/>
</dbReference>
<evidence type="ECO:0000256" key="1">
    <source>
        <dbReference type="ARBA" id="ARBA00006154"/>
    </source>
</evidence>
<dbReference type="HOGENOM" id="CLU_022158_4_2_12"/>
<dbReference type="EMBL" id="CP001698">
    <property type="protein sequence ID" value="ADN01314.1"/>
    <property type="molecule type" value="Genomic_DNA"/>
</dbReference>